<comment type="caution">
    <text evidence="1">The sequence shown here is derived from an EMBL/GenBank/DDBJ whole genome shotgun (WGS) entry which is preliminary data.</text>
</comment>
<dbReference type="RefSeq" id="WP_290018742.1">
    <property type="nucleotide sequence ID" value="NZ_JAOPLL010000005.1"/>
</dbReference>
<keyword evidence="2" id="KW-1185">Reference proteome</keyword>
<reference evidence="1" key="1">
    <citation type="submission" date="2024-05" db="EMBL/GenBank/DDBJ databases">
        <title>WGS of Aeromonas isolates.</title>
        <authorList>
            <person name="Lee H."/>
        </authorList>
    </citation>
    <scope>NUCLEOTIDE SEQUENCE</scope>
    <source>
        <strain evidence="1">SU58-3</strain>
    </source>
</reference>
<name>A0ABT7PZZ7_9GAMM</name>
<dbReference type="Proteomes" id="UP001168107">
    <property type="component" value="Unassembled WGS sequence"/>
</dbReference>
<organism evidence="1 2">
    <name type="scientific">Aeromonas bestiarum</name>
    <dbReference type="NCBI Taxonomy" id="105751"/>
    <lineage>
        <taxon>Bacteria</taxon>
        <taxon>Pseudomonadati</taxon>
        <taxon>Pseudomonadota</taxon>
        <taxon>Gammaproteobacteria</taxon>
        <taxon>Aeromonadales</taxon>
        <taxon>Aeromonadaceae</taxon>
        <taxon>Aeromonas</taxon>
    </lineage>
</organism>
<dbReference type="EMBL" id="JAOPLL010000005">
    <property type="protein sequence ID" value="MDM5072619.1"/>
    <property type="molecule type" value="Genomic_DNA"/>
</dbReference>
<evidence type="ECO:0000313" key="2">
    <source>
        <dbReference type="Proteomes" id="UP001168107"/>
    </source>
</evidence>
<evidence type="ECO:0000313" key="1">
    <source>
        <dbReference type="EMBL" id="MDM5072619.1"/>
    </source>
</evidence>
<gene>
    <name evidence="1" type="ORF">OB935_12360</name>
</gene>
<protein>
    <submittedName>
        <fullName evidence="1">Uncharacterized protein</fullName>
    </submittedName>
</protein>
<sequence>MNSENLYAEIFGPYFLAWCQRLHSLAEMYGSQGKTKLYFSTRAGYVLYKFFSAYVKQRNINQAYQCELFPVSRLAAIKAGFGEEPMWTGHLCNSVFYGKTLNYLITRLGRDSEYFDVSTYLQLVPKKLQEKIITPGVIKEWFEIDATLPLDQQISSYFKQQKMKLDCIINSGDDINVIIVDSGLYGLTVELLAGLYPHKNVVGAFVYLSNYNKVRPVTHLDKCYGLMGEAQKANYKHPHTCVLRHWHLIEELLEPSGIPSLTEYTDKVMIREYVSDDSRINSIIDFITSGEQKNLSSILNRLNYFLANPSIAVVRCLSPNRRKNDVNDESMHVIIPHDLEVKLRERDKLRRFRYGIIKRSLWREGQYTQSYGFIGRAVNVFKLLREIVLP</sequence>
<proteinExistence type="predicted"/>
<accession>A0ABT7PZZ7</accession>